<accession>A0A5M9JCG0</accession>
<dbReference type="VEuPathDB" id="FungiDB:MFRU_067g00170"/>
<feature type="region of interest" description="Disordered" evidence="1">
    <location>
        <begin position="376"/>
        <end position="395"/>
    </location>
</feature>
<dbReference type="AlphaFoldDB" id="A0A5M9JCG0"/>
<reference evidence="2 3" key="1">
    <citation type="submission" date="2019-06" db="EMBL/GenBank/DDBJ databases">
        <title>Genome Sequence of the Brown Rot Fungal Pathogen Monilinia fructicola.</title>
        <authorList>
            <person name="De Miccolis Angelini R.M."/>
            <person name="Landi L."/>
            <person name="Abate D."/>
            <person name="Pollastro S."/>
            <person name="Romanazzi G."/>
            <person name="Faretra F."/>
        </authorList>
    </citation>
    <scope>NUCLEOTIDE SEQUENCE [LARGE SCALE GENOMIC DNA]</scope>
    <source>
        <strain evidence="2 3">Mfrc123</strain>
    </source>
</reference>
<protein>
    <submittedName>
        <fullName evidence="2">Uncharacterized protein</fullName>
    </submittedName>
</protein>
<sequence>MQSCLYPSKFGNAYSWRLARFSSITSIFGLPIEMRHFRASQTHLLLLRHSSTTSNLDEHDEDKTLHRSFNQVEHPNSERSIGLTHKAQSESRNDVFKYSSTNLRPGKKRWKSNRRKKALRPSSLEVLGRWLDLQDDNTREAYWQELRFKDSKVLESALPTILLQHIRRCPLTMDMTLGLKKRGFSMDDLVIAPGLYLDQDFLSVNPPREGGSWPGISESFLEEETDDVLSLSSLDMEGTTFQVLIYRLLYQARRLLPSAVYPISQMVPSYFFHHLNRGSASDFLEPRAHSRGSKLLNKLLHVLSRPSRLEPLKSMIYNWHAQRVLLSLANRTKPPLIIDRLGYHSVQAVLLASQKTEGESRLAELQARDWPPWRVDQDGMDAQRSSDEDKRQFSHRSSCTKVTARDGVHLVKEEFAKLSSASTNCRELSELSHHLNGAILHAYIRVLGLAEDLDGMKAVVEWMVLHHKNLITQAQWSRNGHELLKRALTAIKVFCNGTSYEDQARELVESVEGWTWPNDEDTRVYIEGGALVEPSVSSSVIGESAEQDLTLDF</sequence>
<keyword evidence="3" id="KW-1185">Reference proteome</keyword>
<evidence type="ECO:0000256" key="1">
    <source>
        <dbReference type="SAM" id="MobiDB-lite"/>
    </source>
</evidence>
<evidence type="ECO:0000313" key="3">
    <source>
        <dbReference type="Proteomes" id="UP000322873"/>
    </source>
</evidence>
<gene>
    <name evidence="2" type="ORF">EYC84_008983</name>
</gene>
<name>A0A5M9JCG0_MONFR</name>
<dbReference type="EMBL" id="VICG01000012">
    <property type="protein sequence ID" value="KAA8566417.1"/>
    <property type="molecule type" value="Genomic_DNA"/>
</dbReference>
<comment type="caution">
    <text evidence="2">The sequence shown here is derived from an EMBL/GenBank/DDBJ whole genome shotgun (WGS) entry which is preliminary data.</text>
</comment>
<proteinExistence type="predicted"/>
<organism evidence="2 3">
    <name type="scientific">Monilinia fructicola</name>
    <name type="common">Brown rot fungus</name>
    <name type="synonym">Ciboria fructicola</name>
    <dbReference type="NCBI Taxonomy" id="38448"/>
    <lineage>
        <taxon>Eukaryota</taxon>
        <taxon>Fungi</taxon>
        <taxon>Dikarya</taxon>
        <taxon>Ascomycota</taxon>
        <taxon>Pezizomycotina</taxon>
        <taxon>Leotiomycetes</taxon>
        <taxon>Helotiales</taxon>
        <taxon>Sclerotiniaceae</taxon>
        <taxon>Monilinia</taxon>
    </lineage>
</organism>
<evidence type="ECO:0000313" key="2">
    <source>
        <dbReference type="EMBL" id="KAA8566417.1"/>
    </source>
</evidence>
<dbReference type="Proteomes" id="UP000322873">
    <property type="component" value="Unassembled WGS sequence"/>
</dbReference>